<organism evidence="1 2">
    <name type="scientific">Streptomyces luteosporeus</name>
    <dbReference type="NCBI Taxonomy" id="173856"/>
    <lineage>
        <taxon>Bacteria</taxon>
        <taxon>Bacillati</taxon>
        <taxon>Actinomycetota</taxon>
        <taxon>Actinomycetes</taxon>
        <taxon>Kitasatosporales</taxon>
        <taxon>Streptomycetaceae</taxon>
        <taxon>Streptomyces</taxon>
    </lineage>
</organism>
<gene>
    <name evidence="1" type="ORF">GCM10010315_22000</name>
</gene>
<dbReference type="InterPro" id="IPR036388">
    <property type="entry name" value="WH-like_DNA-bd_sf"/>
</dbReference>
<dbReference type="Gene3D" id="1.10.10.10">
    <property type="entry name" value="Winged helix-like DNA-binding domain superfamily/Winged helix DNA-binding domain"/>
    <property type="match status" value="1"/>
</dbReference>
<reference evidence="2" key="1">
    <citation type="journal article" date="2019" name="Int. J. Syst. Evol. Microbiol.">
        <title>The Global Catalogue of Microorganisms (GCM) 10K type strain sequencing project: providing services to taxonomists for standard genome sequencing and annotation.</title>
        <authorList>
            <consortium name="The Broad Institute Genomics Platform"/>
            <consortium name="The Broad Institute Genome Sequencing Center for Infectious Disease"/>
            <person name="Wu L."/>
            <person name="Ma J."/>
        </authorList>
    </citation>
    <scope>NUCLEOTIDE SEQUENCE [LARGE SCALE GENOMIC DNA]</scope>
    <source>
        <strain evidence="2">JCM 4542</strain>
    </source>
</reference>
<dbReference type="Proteomes" id="UP001500886">
    <property type="component" value="Unassembled WGS sequence"/>
</dbReference>
<dbReference type="RefSeq" id="WP_344434782.1">
    <property type="nucleotide sequence ID" value="NZ_BAAASL010000007.1"/>
</dbReference>
<accession>A0ABP6G493</accession>
<dbReference type="InterPro" id="IPR036390">
    <property type="entry name" value="WH_DNA-bd_sf"/>
</dbReference>
<comment type="caution">
    <text evidence="1">The sequence shown here is derived from an EMBL/GenBank/DDBJ whole genome shotgun (WGS) entry which is preliminary data.</text>
</comment>
<proteinExistence type="predicted"/>
<keyword evidence="2" id="KW-1185">Reference proteome</keyword>
<dbReference type="SUPFAM" id="SSF46785">
    <property type="entry name" value="Winged helix' DNA-binding domain"/>
    <property type="match status" value="1"/>
</dbReference>
<evidence type="ECO:0000313" key="2">
    <source>
        <dbReference type="Proteomes" id="UP001500886"/>
    </source>
</evidence>
<dbReference type="EMBL" id="BAAASL010000007">
    <property type="protein sequence ID" value="GAA2714540.1"/>
    <property type="molecule type" value="Genomic_DNA"/>
</dbReference>
<sequence>MTTQDTALPDVRVHRPLGYWLKSVDRSIEEGFARLLADENLTRRGWQVLNTVSYAPVTVAGVDETMAAFLSPAEPTMRPYVEALTARDWAAPTAGATDTFELTEAGRAAHRRISGRIGAERARMMECLTPDEYGVLMDLLQRLATHLDA</sequence>
<protein>
    <submittedName>
        <fullName evidence="1">MarR family winged helix-turn-helix transcriptional regulator</fullName>
    </submittedName>
</protein>
<name>A0ABP6G493_9ACTN</name>
<evidence type="ECO:0000313" key="1">
    <source>
        <dbReference type="EMBL" id="GAA2714540.1"/>
    </source>
</evidence>